<dbReference type="AlphaFoldDB" id="A0A9X1L9M3"/>
<evidence type="ECO:0000313" key="3">
    <source>
        <dbReference type="Proteomes" id="UP001139311"/>
    </source>
</evidence>
<name>A0A9X1L9M3_9PROT</name>
<sequence>MPSVHRCAPAGFWLLALHLALLPALATPAPAEPAAPGMIDLLPSQPLRDAWVAAGRPTVVLVPDHLGLDARGAFHAAAMLERGLAVVLLDLPAEPGMGLGDRLRPRPGLRAEAAPALLPVLVALLARLEEQGLPPEGGPRRAIGLLGLGTGGEAALLAARAAPPPGVSRFRAHAALYPTCASPALREAGAAPAGGAPVLLILPHAGGAGDLPGGCARLFDPQGRPATDPVLLRSYDSLGYGFDLWPATAWQARDAAFDPLRFDALRAELARQDIARFFARALAPERAVQASRR</sequence>
<proteinExistence type="predicted"/>
<dbReference type="Proteomes" id="UP001139311">
    <property type="component" value="Unassembled WGS sequence"/>
</dbReference>
<dbReference type="RefSeq" id="WP_226605796.1">
    <property type="nucleotide sequence ID" value="NZ_JAJAQI010000006.1"/>
</dbReference>
<keyword evidence="3" id="KW-1185">Reference proteome</keyword>
<comment type="caution">
    <text evidence="2">The sequence shown here is derived from an EMBL/GenBank/DDBJ whole genome shotgun (WGS) entry which is preliminary data.</text>
</comment>
<evidence type="ECO:0000313" key="2">
    <source>
        <dbReference type="EMBL" id="MCB4821288.1"/>
    </source>
</evidence>
<protein>
    <recommendedName>
        <fullName evidence="4">Dienelactone hydrolase</fullName>
    </recommendedName>
</protein>
<organism evidence="2 3">
    <name type="scientific">Roseicella aerolata</name>
    <dbReference type="NCBI Taxonomy" id="2883479"/>
    <lineage>
        <taxon>Bacteria</taxon>
        <taxon>Pseudomonadati</taxon>
        <taxon>Pseudomonadota</taxon>
        <taxon>Alphaproteobacteria</taxon>
        <taxon>Acetobacterales</taxon>
        <taxon>Roseomonadaceae</taxon>
        <taxon>Roseicella</taxon>
    </lineage>
</organism>
<dbReference type="EMBL" id="JAJAQI010000006">
    <property type="protein sequence ID" value="MCB4821288.1"/>
    <property type="molecule type" value="Genomic_DNA"/>
</dbReference>
<evidence type="ECO:0008006" key="4">
    <source>
        <dbReference type="Google" id="ProtNLM"/>
    </source>
</evidence>
<dbReference type="Gene3D" id="3.40.50.1820">
    <property type="entry name" value="alpha/beta hydrolase"/>
    <property type="match status" value="1"/>
</dbReference>
<accession>A0A9X1L9M3</accession>
<evidence type="ECO:0000256" key="1">
    <source>
        <dbReference type="SAM" id="SignalP"/>
    </source>
</evidence>
<reference evidence="2" key="1">
    <citation type="submission" date="2021-10" db="EMBL/GenBank/DDBJ databases">
        <title>Roseicella aerolatum sp. nov., isolated from aerosols of e-waste dismantling site.</title>
        <authorList>
            <person name="Qin T."/>
        </authorList>
    </citation>
    <scope>NUCLEOTIDE SEQUENCE</scope>
    <source>
        <strain evidence="2">GB24</strain>
    </source>
</reference>
<feature type="signal peptide" evidence="1">
    <location>
        <begin position="1"/>
        <end position="31"/>
    </location>
</feature>
<dbReference type="SUPFAM" id="SSF53474">
    <property type="entry name" value="alpha/beta-Hydrolases"/>
    <property type="match status" value="1"/>
</dbReference>
<dbReference type="InterPro" id="IPR029058">
    <property type="entry name" value="AB_hydrolase_fold"/>
</dbReference>
<keyword evidence="1" id="KW-0732">Signal</keyword>
<feature type="chain" id="PRO_5040747333" description="Dienelactone hydrolase" evidence="1">
    <location>
        <begin position="32"/>
        <end position="293"/>
    </location>
</feature>
<gene>
    <name evidence="2" type="ORF">LHA35_06030</name>
</gene>